<dbReference type="PROSITE" id="PS00086">
    <property type="entry name" value="CYTOCHROME_P450"/>
    <property type="match status" value="1"/>
</dbReference>
<dbReference type="PANTHER" id="PTHR24298:SF800">
    <property type="entry name" value="CYTOCHROME P450 89A2-RELATED"/>
    <property type="match status" value="1"/>
</dbReference>
<dbReference type="PRINTS" id="PR00385">
    <property type="entry name" value="P450"/>
</dbReference>
<dbReference type="GO" id="GO:0005506">
    <property type="term" value="F:iron ion binding"/>
    <property type="evidence" value="ECO:0007669"/>
    <property type="project" value="InterPro"/>
</dbReference>
<comment type="caution">
    <text evidence="13">The sequence shown here is derived from an EMBL/GenBank/DDBJ whole genome shotgun (WGS) entry which is preliminary data.</text>
</comment>
<dbReference type="PRINTS" id="PR00463">
    <property type="entry name" value="EP450I"/>
</dbReference>
<evidence type="ECO:0000256" key="3">
    <source>
        <dbReference type="ARBA" id="ARBA00022692"/>
    </source>
</evidence>
<dbReference type="PANTHER" id="PTHR24298">
    <property type="entry name" value="FLAVONOID 3'-MONOOXYGENASE-RELATED"/>
    <property type="match status" value="1"/>
</dbReference>
<evidence type="ECO:0000256" key="2">
    <source>
        <dbReference type="ARBA" id="ARBA00022617"/>
    </source>
</evidence>
<keyword evidence="6 11" id="KW-0560">Oxidoreductase</keyword>
<protein>
    <submittedName>
        <fullName evidence="13">Cytochrome P450 89A2-like isoform X1</fullName>
    </submittedName>
</protein>
<evidence type="ECO:0000256" key="7">
    <source>
        <dbReference type="ARBA" id="ARBA00023004"/>
    </source>
</evidence>
<dbReference type="Proteomes" id="UP001140949">
    <property type="component" value="Unassembled WGS sequence"/>
</dbReference>
<evidence type="ECO:0000256" key="5">
    <source>
        <dbReference type="ARBA" id="ARBA00022989"/>
    </source>
</evidence>
<dbReference type="AlphaFoldDB" id="A0AAX6F1C7"/>
<dbReference type="FunFam" id="1.10.630.10:FF:000012">
    <property type="entry name" value="Cytochrome P450 family protein"/>
    <property type="match status" value="1"/>
</dbReference>
<dbReference type="InterPro" id="IPR017972">
    <property type="entry name" value="Cyt_P450_CS"/>
</dbReference>
<accession>A0AAX6F1C7</accession>
<keyword evidence="2 10" id="KW-0349">Heme</keyword>
<evidence type="ECO:0000313" key="14">
    <source>
        <dbReference type="Proteomes" id="UP001140949"/>
    </source>
</evidence>
<dbReference type="InterPro" id="IPR001128">
    <property type="entry name" value="Cyt_P450"/>
</dbReference>
<dbReference type="InterPro" id="IPR002401">
    <property type="entry name" value="Cyt_P450_E_grp-I"/>
</dbReference>
<dbReference type="Pfam" id="PF00067">
    <property type="entry name" value="p450"/>
    <property type="match status" value="1"/>
</dbReference>
<evidence type="ECO:0000256" key="1">
    <source>
        <dbReference type="ARBA" id="ARBA00004167"/>
    </source>
</evidence>
<dbReference type="InterPro" id="IPR051103">
    <property type="entry name" value="Plant_metabolite_P450s"/>
</dbReference>
<dbReference type="EMBL" id="JANAVB010033011">
    <property type="protein sequence ID" value="KAJ6809785.1"/>
    <property type="molecule type" value="Genomic_DNA"/>
</dbReference>
<dbReference type="CDD" id="cd11075">
    <property type="entry name" value="CYP77_89"/>
    <property type="match status" value="1"/>
</dbReference>
<dbReference type="InterPro" id="IPR036396">
    <property type="entry name" value="Cyt_P450_sf"/>
</dbReference>
<keyword evidence="9 12" id="KW-0472">Membrane</keyword>
<comment type="similarity">
    <text evidence="11">Belongs to the cytochrome P450 family.</text>
</comment>
<keyword evidence="7 10" id="KW-0408">Iron</keyword>
<keyword evidence="5 12" id="KW-1133">Transmembrane helix</keyword>
<dbReference type="GO" id="GO:0020037">
    <property type="term" value="F:heme binding"/>
    <property type="evidence" value="ECO:0007669"/>
    <property type="project" value="InterPro"/>
</dbReference>
<comment type="cofactor">
    <cofactor evidence="10">
        <name>heme</name>
        <dbReference type="ChEBI" id="CHEBI:30413"/>
    </cofactor>
</comment>
<dbReference type="SUPFAM" id="SSF48264">
    <property type="entry name" value="Cytochrome P450"/>
    <property type="match status" value="1"/>
</dbReference>
<proteinExistence type="inferred from homology"/>
<dbReference type="GO" id="GO:0016020">
    <property type="term" value="C:membrane"/>
    <property type="evidence" value="ECO:0007669"/>
    <property type="project" value="UniProtKB-SubCell"/>
</dbReference>
<organism evidence="13 14">
    <name type="scientific">Iris pallida</name>
    <name type="common">Sweet iris</name>
    <dbReference type="NCBI Taxonomy" id="29817"/>
    <lineage>
        <taxon>Eukaryota</taxon>
        <taxon>Viridiplantae</taxon>
        <taxon>Streptophyta</taxon>
        <taxon>Embryophyta</taxon>
        <taxon>Tracheophyta</taxon>
        <taxon>Spermatophyta</taxon>
        <taxon>Magnoliopsida</taxon>
        <taxon>Liliopsida</taxon>
        <taxon>Asparagales</taxon>
        <taxon>Iridaceae</taxon>
        <taxon>Iridoideae</taxon>
        <taxon>Irideae</taxon>
        <taxon>Iris</taxon>
    </lineage>
</organism>
<gene>
    <name evidence="13" type="ORF">M6B38_163275</name>
</gene>
<reference evidence="13" key="2">
    <citation type="submission" date="2023-04" db="EMBL/GenBank/DDBJ databases">
        <authorList>
            <person name="Bruccoleri R.E."/>
            <person name="Oakeley E.J."/>
            <person name="Faust A.-M."/>
            <person name="Dessus-Babus S."/>
            <person name="Altorfer M."/>
            <person name="Burckhardt D."/>
            <person name="Oertli M."/>
            <person name="Naumann U."/>
            <person name="Petersen F."/>
            <person name="Wong J."/>
        </authorList>
    </citation>
    <scope>NUCLEOTIDE SEQUENCE</scope>
    <source>
        <strain evidence="13">GSM-AAB239-AS_SAM_17_03QT</strain>
        <tissue evidence="13">Leaf</tissue>
    </source>
</reference>
<keyword evidence="14" id="KW-1185">Reference proteome</keyword>
<feature type="binding site" description="axial binding residue" evidence="10">
    <location>
        <position position="462"/>
    </location>
    <ligand>
        <name>heme</name>
        <dbReference type="ChEBI" id="CHEBI:30413"/>
    </ligand>
    <ligandPart>
        <name>Fe</name>
        <dbReference type="ChEBI" id="CHEBI:18248"/>
    </ligandPart>
</feature>
<evidence type="ECO:0000256" key="12">
    <source>
        <dbReference type="SAM" id="Phobius"/>
    </source>
</evidence>
<keyword evidence="8 11" id="KW-0503">Monooxygenase</keyword>
<evidence type="ECO:0000313" key="13">
    <source>
        <dbReference type="EMBL" id="KAJ6809785.1"/>
    </source>
</evidence>
<feature type="transmembrane region" description="Helical" evidence="12">
    <location>
        <begin position="6"/>
        <end position="27"/>
    </location>
</feature>
<evidence type="ECO:0000256" key="10">
    <source>
        <dbReference type="PIRSR" id="PIRSR602401-1"/>
    </source>
</evidence>
<evidence type="ECO:0000256" key="8">
    <source>
        <dbReference type="ARBA" id="ARBA00023033"/>
    </source>
</evidence>
<evidence type="ECO:0000256" key="9">
    <source>
        <dbReference type="ARBA" id="ARBA00023136"/>
    </source>
</evidence>
<evidence type="ECO:0000256" key="11">
    <source>
        <dbReference type="RuleBase" id="RU000461"/>
    </source>
</evidence>
<evidence type="ECO:0000256" key="6">
    <source>
        <dbReference type="ARBA" id="ARBA00023002"/>
    </source>
</evidence>
<dbReference type="GO" id="GO:0016709">
    <property type="term" value="F:oxidoreductase activity, acting on paired donors, with incorporation or reduction of molecular oxygen, NAD(P)H as one donor, and incorporation of one atom of oxygen"/>
    <property type="evidence" value="ECO:0007669"/>
    <property type="project" value="TreeGrafter"/>
</dbReference>
<sequence length="522" mass="59539">MTDSSFYYILPLLALLLSIAISSFFLLKSKFNSKLPPGPPSLPLLGNLLWLRHSLDNVESILRDLRTRYGPIVTLRLGSNPSIFISDRAIAHAALVERGSTFSSRPPPRPATRFLSGNQHNITSAAYGPLWRLLRRNLTSEILHPSRVRLYAHGRRWVLGVLLHHLAQQSETSGVAVAVDSFQFAMFGLLILMCFGEKLDEKDIKAIETANRKLLLHLGKLNIFAFLPRLTKLLFRSRWSTAVELRRKQKELYVPLFESRRRHREKDQKREMTDDDNDERFVYSYVDSLLDIKLPEEGGRGLSEDEMVALCSEFLNAGTDTTSTALQWIMAELVRNREMQETLAEEVESVVDDKRAQVEEEDLENMPYLKAVVLEGLRRHPPGHFVLPHAVSEEVEIEGYVIPKDASINFMVAEMGWDEKVWEEPMEFKPERFLSGGSAEGVDITGSRAIKMMPFGVGRRICPGLGLAMLHLEYFVANLVREFRWEAVDGEDVDLSEKLEFTVVMKNPLRARLIPRRNTLKV</sequence>
<comment type="subcellular location">
    <subcellularLocation>
        <location evidence="1">Membrane</location>
        <topology evidence="1">Single-pass membrane protein</topology>
    </subcellularLocation>
</comment>
<keyword evidence="4 10" id="KW-0479">Metal-binding</keyword>
<evidence type="ECO:0000256" key="4">
    <source>
        <dbReference type="ARBA" id="ARBA00022723"/>
    </source>
</evidence>
<keyword evidence="3 12" id="KW-0812">Transmembrane</keyword>
<reference evidence="13" key="1">
    <citation type="journal article" date="2023" name="GigaByte">
        <title>Genome assembly of the bearded iris, Iris pallida Lam.</title>
        <authorList>
            <person name="Bruccoleri R.E."/>
            <person name="Oakeley E.J."/>
            <person name="Faust A.M.E."/>
            <person name="Altorfer M."/>
            <person name="Dessus-Babus S."/>
            <person name="Burckhardt D."/>
            <person name="Oertli M."/>
            <person name="Naumann U."/>
            <person name="Petersen F."/>
            <person name="Wong J."/>
        </authorList>
    </citation>
    <scope>NUCLEOTIDE SEQUENCE</scope>
    <source>
        <strain evidence="13">GSM-AAB239-AS_SAM_17_03QT</strain>
    </source>
</reference>
<dbReference type="Gene3D" id="1.10.630.10">
    <property type="entry name" value="Cytochrome P450"/>
    <property type="match status" value="1"/>
</dbReference>
<name>A0AAX6F1C7_IRIPA</name>